<dbReference type="Proteomes" id="UP000444721">
    <property type="component" value="Unassembled WGS sequence"/>
</dbReference>
<dbReference type="OrthoDB" id="640249at2759"/>
<gene>
    <name evidence="6" type="ORF">FDP41_005002</name>
</gene>
<evidence type="ECO:0000256" key="1">
    <source>
        <dbReference type="ARBA" id="ARBA00008455"/>
    </source>
</evidence>
<feature type="chain" id="PRO_5025454074" description="Peptidase C1A papain C-terminal domain-containing protein" evidence="4">
    <location>
        <begin position="20"/>
        <end position="313"/>
    </location>
</feature>
<accession>A0A6A5BQG0</accession>
<dbReference type="PROSITE" id="PS00139">
    <property type="entry name" value="THIOL_PROTEASE_CYS"/>
    <property type="match status" value="1"/>
</dbReference>
<dbReference type="OMA" id="DEKIPYW"/>
<protein>
    <recommendedName>
        <fullName evidence="5">Peptidase C1A papain C-terminal domain-containing protein</fullName>
    </recommendedName>
</protein>
<organism evidence="6 7">
    <name type="scientific">Naegleria fowleri</name>
    <name type="common">Brain eating amoeba</name>
    <dbReference type="NCBI Taxonomy" id="5763"/>
    <lineage>
        <taxon>Eukaryota</taxon>
        <taxon>Discoba</taxon>
        <taxon>Heterolobosea</taxon>
        <taxon>Tetramitia</taxon>
        <taxon>Eutetramitia</taxon>
        <taxon>Vahlkampfiidae</taxon>
        <taxon>Naegleria</taxon>
    </lineage>
</organism>
<dbReference type="InterPro" id="IPR000668">
    <property type="entry name" value="Peptidase_C1A_C"/>
</dbReference>
<evidence type="ECO:0000256" key="2">
    <source>
        <dbReference type="ARBA" id="ARBA00023157"/>
    </source>
</evidence>
<dbReference type="PROSITE" id="PS00639">
    <property type="entry name" value="THIOL_PROTEASE_HIS"/>
    <property type="match status" value="1"/>
</dbReference>
<dbReference type="PANTHER" id="PTHR12411">
    <property type="entry name" value="CYSTEINE PROTEASE FAMILY C1-RELATED"/>
    <property type="match status" value="1"/>
</dbReference>
<dbReference type="InterPro" id="IPR025661">
    <property type="entry name" value="Pept_asp_AS"/>
</dbReference>
<dbReference type="InterPro" id="IPR038765">
    <property type="entry name" value="Papain-like_cys_pep_sf"/>
</dbReference>
<dbReference type="FunFam" id="3.90.70.10:FF:000096">
    <property type="entry name" value="Cathepsin B-like cysteine protease"/>
    <property type="match status" value="1"/>
</dbReference>
<comment type="similarity">
    <text evidence="1">Belongs to the peptidase C1 family.</text>
</comment>
<dbReference type="GO" id="GO:0008234">
    <property type="term" value="F:cysteine-type peptidase activity"/>
    <property type="evidence" value="ECO:0007669"/>
    <property type="project" value="InterPro"/>
</dbReference>
<sequence length="313" mass="34167">MRSLLFITLLLAFVASALAFDSDFLNEPVHDRVLIDKINNSPKVAWKATSYSQFEKMTLGEFRKRLGTVLIQKGTADMLPKKTIAPLVGTPAAFDSRTKWPNCVHPIRNQEQCGSCWAFSASEVLSDRFCIASTGKDNVVLSPQYMVSCDTSDYGCDGGYLNNAWNFLATTGIPTDSCVPYTSQNGDVAACPSTCQNGGSIKLYRAKNPQQLNDIPSIMADMEANGPVQAAFSVYRDFMSYKSGVYHHVSGSLLGGHAIKIVGWGVDSVSNKPYWIVANSWGPSWGLNGFFWILRGSDECGIEDNVWGAGVLL</sequence>
<dbReference type="VEuPathDB" id="AmoebaDB:NfTy_050950"/>
<feature type="domain" description="Peptidase C1A papain C-terminal" evidence="5">
    <location>
        <begin position="90"/>
        <end position="310"/>
    </location>
</feature>
<dbReference type="Pfam" id="PF00112">
    <property type="entry name" value="Peptidase_C1"/>
    <property type="match status" value="1"/>
</dbReference>
<dbReference type="GO" id="GO:0006508">
    <property type="term" value="P:proteolysis"/>
    <property type="evidence" value="ECO:0007669"/>
    <property type="project" value="InterPro"/>
</dbReference>
<keyword evidence="2" id="KW-1015">Disulfide bond</keyword>
<dbReference type="InterPro" id="IPR013128">
    <property type="entry name" value="Peptidase_C1A"/>
</dbReference>
<keyword evidence="7" id="KW-1185">Reference proteome</keyword>
<evidence type="ECO:0000256" key="4">
    <source>
        <dbReference type="SAM" id="SignalP"/>
    </source>
</evidence>
<dbReference type="VEuPathDB" id="AmoebaDB:FDP41_005002"/>
<evidence type="ECO:0000259" key="5">
    <source>
        <dbReference type="SMART" id="SM00645"/>
    </source>
</evidence>
<dbReference type="InterPro" id="IPR000169">
    <property type="entry name" value="Pept_cys_AS"/>
</dbReference>
<evidence type="ECO:0000313" key="7">
    <source>
        <dbReference type="Proteomes" id="UP000444721"/>
    </source>
</evidence>
<dbReference type="RefSeq" id="XP_044560388.1">
    <property type="nucleotide sequence ID" value="XM_044708480.1"/>
</dbReference>
<dbReference type="InterPro" id="IPR025660">
    <property type="entry name" value="Pept_his_AS"/>
</dbReference>
<comment type="caution">
    <text evidence="6">The sequence shown here is derived from an EMBL/GenBank/DDBJ whole genome shotgun (WGS) entry which is preliminary data.</text>
</comment>
<dbReference type="VEuPathDB" id="AmoebaDB:NF0056430"/>
<dbReference type="SUPFAM" id="SSF54001">
    <property type="entry name" value="Cysteine proteinases"/>
    <property type="match status" value="1"/>
</dbReference>
<proteinExistence type="inferred from homology"/>
<dbReference type="CDD" id="cd02620">
    <property type="entry name" value="Peptidase_C1A_CathepsinB"/>
    <property type="match status" value="1"/>
</dbReference>
<dbReference type="PROSITE" id="PS00640">
    <property type="entry name" value="THIOL_PROTEASE_ASN"/>
    <property type="match status" value="1"/>
</dbReference>
<keyword evidence="4" id="KW-0732">Signal</keyword>
<dbReference type="Gene3D" id="3.90.70.10">
    <property type="entry name" value="Cysteine proteinases"/>
    <property type="match status" value="1"/>
</dbReference>
<dbReference type="PRINTS" id="PR00705">
    <property type="entry name" value="PAPAIN"/>
</dbReference>
<feature type="signal peptide" evidence="4">
    <location>
        <begin position="1"/>
        <end position="19"/>
    </location>
</feature>
<dbReference type="GeneID" id="68112220"/>
<reference evidence="6 7" key="1">
    <citation type="journal article" date="2019" name="Sci. Rep.">
        <title>Nanopore sequencing improves the draft genome of the human pathogenic amoeba Naegleria fowleri.</title>
        <authorList>
            <person name="Liechti N."/>
            <person name="Schurch N."/>
            <person name="Bruggmann R."/>
            <person name="Wittwer M."/>
        </authorList>
    </citation>
    <scope>NUCLEOTIDE SEQUENCE [LARGE SCALE GENOMIC DNA]</scope>
    <source>
        <strain evidence="6 7">ATCC 30894</strain>
    </source>
</reference>
<dbReference type="SMART" id="SM00645">
    <property type="entry name" value="Pept_C1"/>
    <property type="match status" value="1"/>
</dbReference>
<dbReference type="EMBL" id="VFQX01000043">
    <property type="protein sequence ID" value="KAF0975675.1"/>
    <property type="molecule type" value="Genomic_DNA"/>
</dbReference>
<evidence type="ECO:0000256" key="3">
    <source>
        <dbReference type="ARBA" id="ARBA00060028"/>
    </source>
</evidence>
<comment type="function">
    <text evidence="3">Thiol protease which is required for parasite excystation and invasion of the proximal small intestine of the human host.</text>
</comment>
<name>A0A6A5BQG0_NAEFO</name>
<evidence type="ECO:0000313" key="6">
    <source>
        <dbReference type="EMBL" id="KAF0975675.1"/>
    </source>
</evidence>
<dbReference type="AlphaFoldDB" id="A0A6A5BQG0"/>